<dbReference type="Gene3D" id="3.40.50.1390">
    <property type="entry name" value="Resolvase, N-terminal catalytic domain"/>
    <property type="match status" value="1"/>
</dbReference>
<dbReference type="AlphaFoldDB" id="A0A2Y9TUR9"/>
<name>A0A2Y9TUR9_9GAMM</name>
<dbReference type="PROSITE" id="PS51737">
    <property type="entry name" value="RECOMBINASE_DNA_BIND"/>
    <property type="match status" value="1"/>
</dbReference>
<sequence>MTLAFSYVRFSKSSQARGVSVERQLEAGRKYCEENSLTLSNENFCDLGISAYKNKKRDGFDDMIEAINSGRIPEGSYILIEAIDRLSRKGIQETQKILSQILEKGINIAFVGDDAKTLSGVVLTEDSLNRLDSIITIALAAELAYKESLRKAKLIKDAKARAREKAKQGTALPKNLPFWLKYDNEHKKYDFKSDDDKNLIKEIIELRQQGMGARLIAKILNDRKISSPKGKGWSHTTIRKVLSNPALCGDYKMYQYIDDKFVPVDLISNYFPKVVNKEEWLLLQSDLSISNKGKPAKENPFTGVLRCYHCGSGMTYNRKESIAKNGGLLVYEYHFCTNSTMGLCDKKRKIRDLIPALKKIMDQLKIEKVKHNINRKSSTIRSKIIEKTNYLDELIKILSDSPTPSPRIINLISEKESELNELKEALVKEDNDNISLKASDIKLLATITDAKEYNMHIRRLVKVISIRNIAKKNYAVLVKKRDGGTQSFIVSNGEIKLFSDTDFIKELVDEYKKIKKNLWI</sequence>
<evidence type="ECO:0000313" key="6">
    <source>
        <dbReference type="Proteomes" id="UP000244908"/>
    </source>
</evidence>
<dbReference type="InterPro" id="IPR038109">
    <property type="entry name" value="DNA_bind_recomb_sf"/>
</dbReference>
<feature type="domain" description="Resolvase/invertase-type recombinase catalytic" evidence="3">
    <location>
        <begin position="3"/>
        <end position="166"/>
    </location>
</feature>
<dbReference type="EMBL" id="CP029185">
    <property type="protein sequence ID" value="AWH87331.1"/>
    <property type="molecule type" value="Genomic_DNA"/>
</dbReference>
<feature type="domain" description="Recombinase" evidence="4">
    <location>
        <begin position="177"/>
        <end position="293"/>
    </location>
</feature>
<dbReference type="OrthoDB" id="9791494at2"/>
<dbReference type="Gene3D" id="3.90.1750.20">
    <property type="entry name" value="Putative Large Serine Recombinase, Chain B, Domain 2"/>
    <property type="match status" value="1"/>
</dbReference>
<dbReference type="GO" id="GO:0003677">
    <property type="term" value="F:DNA binding"/>
    <property type="evidence" value="ECO:0007669"/>
    <property type="project" value="UniProtKB-KW"/>
</dbReference>
<dbReference type="InterPro" id="IPR006119">
    <property type="entry name" value="Resolv_N"/>
</dbReference>
<dbReference type="Pfam" id="PF00239">
    <property type="entry name" value="Resolvase"/>
    <property type="match status" value="1"/>
</dbReference>
<organism evidence="5 6">
    <name type="scientific">Limnobaculum parvum</name>
    <dbReference type="NCBI Taxonomy" id="2172103"/>
    <lineage>
        <taxon>Bacteria</taxon>
        <taxon>Pseudomonadati</taxon>
        <taxon>Pseudomonadota</taxon>
        <taxon>Gammaproteobacteria</taxon>
        <taxon>Enterobacterales</taxon>
        <taxon>Budviciaceae</taxon>
        <taxon>Limnobaculum</taxon>
    </lineage>
</organism>
<dbReference type="InterPro" id="IPR011109">
    <property type="entry name" value="DNA_bind_recombinase_dom"/>
</dbReference>
<keyword evidence="1" id="KW-0238">DNA-binding</keyword>
<dbReference type="InterPro" id="IPR050639">
    <property type="entry name" value="SSR_resolvase"/>
</dbReference>
<evidence type="ECO:0000259" key="4">
    <source>
        <dbReference type="PROSITE" id="PS51737"/>
    </source>
</evidence>
<evidence type="ECO:0000259" key="3">
    <source>
        <dbReference type="PROSITE" id="PS51736"/>
    </source>
</evidence>
<dbReference type="CDD" id="cd00338">
    <property type="entry name" value="Ser_Recombinase"/>
    <property type="match status" value="1"/>
</dbReference>
<dbReference type="Pfam" id="PF07508">
    <property type="entry name" value="Recombinase"/>
    <property type="match status" value="1"/>
</dbReference>
<dbReference type="KEGG" id="lpv:HYN51_01390"/>
<evidence type="ECO:0000313" key="5">
    <source>
        <dbReference type="EMBL" id="AWH87331.1"/>
    </source>
</evidence>
<dbReference type="GO" id="GO:0000150">
    <property type="term" value="F:DNA strand exchange activity"/>
    <property type="evidence" value="ECO:0007669"/>
    <property type="project" value="InterPro"/>
</dbReference>
<dbReference type="SUPFAM" id="SSF53041">
    <property type="entry name" value="Resolvase-like"/>
    <property type="match status" value="1"/>
</dbReference>
<dbReference type="InterPro" id="IPR036162">
    <property type="entry name" value="Resolvase-like_N_sf"/>
</dbReference>
<evidence type="ECO:0000256" key="2">
    <source>
        <dbReference type="ARBA" id="ARBA00023172"/>
    </source>
</evidence>
<gene>
    <name evidence="5" type="ORF">HYN51_01390</name>
</gene>
<keyword evidence="2" id="KW-0233">DNA recombination</keyword>
<dbReference type="SMART" id="SM00857">
    <property type="entry name" value="Resolvase"/>
    <property type="match status" value="1"/>
</dbReference>
<dbReference type="PANTHER" id="PTHR30461:SF2">
    <property type="entry name" value="SERINE RECOMBINASE PINE-RELATED"/>
    <property type="match status" value="1"/>
</dbReference>
<dbReference type="Proteomes" id="UP000244908">
    <property type="component" value="Chromosome"/>
</dbReference>
<reference evidence="5 6" key="1">
    <citation type="journal article" date="2019" name="Int. J. Syst. Evol. Microbiol.">
        <title>Limnobaculum parvum gen. nov., sp. nov., isolated from a freshwater lake.</title>
        <authorList>
            <person name="Baek C."/>
            <person name="Shin S.K."/>
            <person name="Yi H."/>
        </authorList>
    </citation>
    <scope>NUCLEOTIDE SEQUENCE [LARGE SCALE GENOMIC DNA]</scope>
    <source>
        <strain evidence="5 6">HYN0051</strain>
    </source>
</reference>
<keyword evidence="6" id="KW-1185">Reference proteome</keyword>
<dbReference type="PANTHER" id="PTHR30461">
    <property type="entry name" value="DNA-INVERTASE FROM LAMBDOID PROPHAGE"/>
    <property type="match status" value="1"/>
</dbReference>
<evidence type="ECO:0000256" key="1">
    <source>
        <dbReference type="ARBA" id="ARBA00023125"/>
    </source>
</evidence>
<dbReference type="PROSITE" id="PS51736">
    <property type="entry name" value="RECOMBINASES_3"/>
    <property type="match status" value="1"/>
</dbReference>
<proteinExistence type="predicted"/>
<accession>A0A2Y9TUR9</accession>
<protein>
    <submittedName>
        <fullName evidence="5">Recombinase family protein</fullName>
    </submittedName>
</protein>